<evidence type="ECO:0000256" key="1">
    <source>
        <dbReference type="SAM" id="MobiDB-lite"/>
    </source>
</evidence>
<accession>A0AAN4ZJX6</accession>
<evidence type="ECO:0000256" key="2">
    <source>
        <dbReference type="SAM" id="Phobius"/>
    </source>
</evidence>
<organism evidence="3 4">
    <name type="scientific">Pristionchus mayeri</name>
    <dbReference type="NCBI Taxonomy" id="1317129"/>
    <lineage>
        <taxon>Eukaryota</taxon>
        <taxon>Metazoa</taxon>
        <taxon>Ecdysozoa</taxon>
        <taxon>Nematoda</taxon>
        <taxon>Chromadorea</taxon>
        <taxon>Rhabditida</taxon>
        <taxon>Rhabditina</taxon>
        <taxon>Diplogasteromorpha</taxon>
        <taxon>Diplogasteroidea</taxon>
        <taxon>Neodiplogasteridae</taxon>
        <taxon>Pristionchus</taxon>
    </lineage>
</organism>
<feature type="region of interest" description="Disordered" evidence="1">
    <location>
        <begin position="372"/>
        <end position="400"/>
    </location>
</feature>
<keyword evidence="2" id="KW-0472">Membrane</keyword>
<dbReference type="EMBL" id="BTRK01000003">
    <property type="protein sequence ID" value="GMR42181.1"/>
    <property type="molecule type" value="Genomic_DNA"/>
</dbReference>
<feature type="non-terminal residue" evidence="3">
    <location>
        <position position="1"/>
    </location>
</feature>
<protein>
    <submittedName>
        <fullName evidence="3">Uncharacterized protein</fullName>
    </submittedName>
</protein>
<feature type="compositionally biased region" description="Acidic residues" evidence="1">
    <location>
        <begin position="488"/>
        <end position="497"/>
    </location>
</feature>
<evidence type="ECO:0000313" key="3">
    <source>
        <dbReference type="EMBL" id="GMR42181.1"/>
    </source>
</evidence>
<evidence type="ECO:0000313" key="4">
    <source>
        <dbReference type="Proteomes" id="UP001328107"/>
    </source>
</evidence>
<keyword evidence="4" id="KW-1185">Reference proteome</keyword>
<feature type="region of interest" description="Disordered" evidence="1">
    <location>
        <begin position="452"/>
        <end position="542"/>
    </location>
</feature>
<dbReference type="Proteomes" id="UP001328107">
    <property type="component" value="Unassembled WGS sequence"/>
</dbReference>
<gene>
    <name evidence="3" type="ORF">PMAYCL1PPCAC_12376</name>
</gene>
<name>A0AAN4ZJX6_9BILA</name>
<dbReference type="AlphaFoldDB" id="A0AAN4ZJX6"/>
<sequence length="542" mass="59743">SLSLSIHICNEGTDYACICDNSTSSSLSLPSSSSLPSSPSCSHFIEPSSLPSVGIRVRHVNLDAAKGHNGEKYERFFKKRIATIVSAYCERKTNECPGVALVLNPDNVILLRTLKEPLNITRILFNVVKSGTLAKGAILNEDTILDPVKVKYILGSQPGPLARILGGVRVESVRVNEVHGGTREEQMGGEKKEKDNTQLIVIIIVVATFFIICYIIGIYKLIRDCKKRKQKKATESTQMVQKEPEVKSTNYGSIVTHQPNGSTVVSVTEQRTVSSPLMGHCYTRPSSSLDASTLPRPRLSDRQALLMFGCDPSQLPKEASIDTGLDEVAPSECSLPPSTITPPLPISHTPGPSIPAVVLLSSHSLSRDSPLVDPIPPSSIDNEIVPPHRPKSRRGSRVDDGIETIDLTERRVEPEFSEEAVHRSLQKRLTDEAWSSSEGEVDVYYKLSEEEGEGAKGDEWPNGINPSHDDPSNVVIFSPPRKNREVMQDDSSDEEMDRESSIKDSVDVRDEDDIHGYERLREELSPLPPPTHPFSQHSHDMR</sequence>
<feature type="transmembrane region" description="Helical" evidence="2">
    <location>
        <begin position="199"/>
        <end position="222"/>
    </location>
</feature>
<feature type="compositionally biased region" description="Basic and acidic residues" evidence="1">
    <location>
        <begin position="498"/>
        <end position="524"/>
    </location>
</feature>
<proteinExistence type="predicted"/>
<comment type="caution">
    <text evidence="3">The sequence shown here is derived from an EMBL/GenBank/DDBJ whole genome shotgun (WGS) entry which is preliminary data.</text>
</comment>
<keyword evidence="2" id="KW-1133">Transmembrane helix</keyword>
<keyword evidence="2" id="KW-0812">Transmembrane</keyword>
<reference evidence="4" key="1">
    <citation type="submission" date="2022-10" db="EMBL/GenBank/DDBJ databases">
        <title>Genome assembly of Pristionchus species.</title>
        <authorList>
            <person name="Yoshida K."/>
            <person name="Sommer R.J."/>
        </authorList>
    </citation>
    <scope>NUCLEOTIDE SEQUENCE [LARGE SCALE GENOMIC DNA]</scope>
    <source>
        <strain evidence="4">RS5460</strain>
    </source>
</reference>